<keyword evidence="1" id="KW-0472">Membrane</keyword>
<evidence type="ECO:0000313" key="3">
    <source>
        <dbReference type="Proteomes" id="UP001165427"/>
    </source>
</evidence>
<dbReference type="Pfam" id="PF04306">
    <property type="entry name" value="DUF456"/>
    <property type="match status" value="1"/>
</dbReference>
<feature type="transmembrane region" description="Helical" evidence="1">
    <location>
        <begin position="6"/>
        <end position="25"/>
    </location>
</feature>
<keyword evidence="1" id="KW-0812">Transmembrane</keyword>
<feature type="transmembrane region" description="Helical" evidence="1">
    <location>
        <begin position="87"/>
        <end position="112"/>
    </location>
</feature>
<dbReference type="Proteomes" id="UP001165427">
    <property type="component" value="Unassembled WGS sequence"/>
</dbReference>
<keyword evidence="3" id="KW-1185">Reference proteome</keyword>
<feature type="transmembrane region" description="Helical" evidence="1">
    <location>
        <begin position="55"/>
        <end position="75"/>
    </location>
</feature>
<dbReference type="RefSeq" id="WP_246909581.1">
    <property type="nucleotide sequence ID" value="NZ_JALJRB010000014.1"/>
</dbReference>
<keyword evidence="1" id="KW-1133">Transmembrane helix</keyword>
<sequence>MEAFTVVLWMLAIVLVALGVVGLVLPVIPGPMMILAGLVMAAWAEGFVYVGGVTIAVLVLLALLATGVDVLAGVLGAQRFGASRTAMIGAAAGGVVGMFFGIPGIILGPFIGAVAGELSQRKGLRASGLSGIGAWVGLVAGAVAKVAGGFAMIGIFLMVRLL</sequence>
<protein>
    <submittedName>
        <fullName evidence="2">DUF456 family protein</fullName>
    </submittedName>
</protein>
<evidence type="ECO:0000313" key="2">
    <source>
        <dbReference type="EMBL" id="MCJ8501554.1"/>
    </source>
</evidence>
<proteinExistence type="predicted"/>
<organism evidence="2 3">
    <name type="scientific">Desulfatitalea alkaliphila</name>
    <dbReference type="NCBI Taxonomy" id="2929485"/>
    <lineage>
        <taxon>Bacteria</taxon>
        <taxon>Pseudomonadati</taxon>
        <taxon>Thermodesulfobacteriota</taxon>
        <taxon>Desulfobacteria</taxon>
        <taxon>Desulfobacterales</taxon>
        <taxon>Desulfosarcinaceae</taxon>
        <taxon>Desulfatitalea</taxon>
    </lineage>
</organism>
<dbReference type="EMBL" id="JALJRB010000014">
    <property type="protein sequence ID" value="MCJ8501554.1"/>
    <property type="molecule type" value="Genomic_DNA"/>
</dbReference>
<reference evidence="2" key="1">
    <citation type="submission" date="2022-04" db="EMBL/GenBank/DDBJ databases">
        <title>Desulfatitalea alkaliphila sp. nov., a novel anaerobic sulfate-reducing bacterium isolated from terrestrial mud volcano, Taman Peninsula, Russia.</title>
        <authorList>
            <person name="Khomyakova M.A."/>
            <person name="Merkel A.Y."/>
            <person name="Slobodkin A.I."/>
        </authorList>
    </citation>
    <scope>NUCLEOTIDE SEQUENCE</scope>
    <source>
        <strain evidence="2">M08but</strain>
    </source>
</reference>
<evidence type="ECO:0000256" key="1">
    <source>
        <dbReference type="SAM" id="Phobius"/>
    </source>
</evidence>
<dbReference type="PANTHER" id="PTHR39165:SF1">
    <property type="entry name" value="DUF456 DOMAIN-CONTAINING PROTEIN"/>
    <property type="match status" value="1"/>
</dbReference>
<comment type="caution">
    <text evidence="2">The sequence shown here is derived from an EMBL/GenBank/DDBJ whole genome shotgun (WGS) entry which is preliminary data.</text>
</comment>
<dbReference type="AlphaFoldDB" id="A0AA41UJT2"/>
<feature type="transmembrane region" description="Helical" evidence="1">
    <location>
        <begin position="132"/>
        <end position="159"/>
    </location>
</feature>
<gene>
    <name evidence="2" type="ORF">MRX98_13285</name>
</gene>
<dbReference type="PANTHER" id="PTHR39165">
    <property type="entry name" value="IG HYPOTHETICAL 17883"/>
    <property type="match status" value="1"/>
</dbReference>
<accession>A0AA41UJT2</accession>
<name>A0AA41UJT2_9BACT</name>
<dbReference type="InterPro" id="IPR007403">
    <property type="entry name" value="DUF456"/>
</dbReference>